<proteinExistence type="inferred from homology"/>
<dbReference type="Gene3D" id="3.40.309.10">
    <property type="entry name" value="Aldehyde Dehydrogenase, Chain A, domain 2"/>
    <property type="match status" value="1"/>
</dbReference>
<comment type="caution">
    <text evidence="5">The sequence shown here is derived from an EMBL/GenBank/DDBJ whole genome shotgun (WGS) entry which is preliminary data.</text>
</comment>
<gene>
    <name evidence="5" type="ORF">B9G39_13040</name>
</gene>
<dbReference type="Gene3D" id="3.40.605.10">
    <property type="entry name" value="Aldehyde Dehydrogenase, Chain A, domain 1"/>
    <property type="match status" value="1"/>
</dbReference>
<dbReference type="SUPFAM" id="SSF53720">
    <property type="entry name" value="ALDH-like"/>
    <property type="match status" value="1"/>
</dbReference>
<comment type="similarity">
    <text evidence="3">Belongs to the aldehyde dehydrogenase family.</text>
</comment>
<dbReference type="RefSeq" id="WP_094787482.1">
    <property type="nucleotide sequence ID" value="NZ_NDXW01000001.1"/>
</dbReference>
<dbReference type="Pfam" id="PF00171">
    <property type="entry name" value="Aldedh"/>
    <property type="match status" value="1"/>
</dbReference>
<accession>A0A4P9VP71</accession>
<evidence type="ECO:0000256" key="2">
    <source>
        <dbReference type="PROSITE-ProRule" id="PRU10007"/>
    </source>
</evidence>
<feature type="domain" description="Aldehyde dehydrogenase" evidence="4">
    <location>
        <begin position="7"/>
        <end position="458"/>
    </location>
</feature>
<dbReference type="PANTHER" id="PTHR11699">
    <property type="entry name" value="ALDEHYDE DEHYDROGENASE-RELATED"/>
    <property type="match status" value="1"/>
</dbReference>
<sequence>MDQDIHLTTYSPIDNSLYVERPFAEPRQITAIVDRLHNAQQGWRSLALPEKIQLCIAALTRLQSQQHEIAEEICWQIGRPITHAGEEIRTFTERCSYLLQIAEESLAPLPISGDTTLIRYIKRVPLGTVLIISGCHYPYLNLANTLIPALLAGNTVLLCHSHQAPLCAERLIAAFKEEGIPDGVLEYLHITTDQTCELIASNQIDYVCYTDQYGANPAIRQQLAASAKPCYLELSGKDPAYIRHDADLNYTVPQVMDGAFYNAGQSNCAVERIYVHHTLYKAVQEKVSRWVKQLVLDRPDLPETTLGPLVNQTAANHVRNQLKLALKQGATPLIDPNHFQNAAPHSPYVAPQVITNVRQSMAIMQQPTQGPLVTITPVNYDAEAIALMNDCQFGCSAGIFTEDIESVELIGERLNTGTIYMNRCDLVDPALSWRGCKQSGIGSSLSRTGFDQLTRPKSFYLQAASGSKTSGHWMLKVAN</sequence>
<evidence type="ECO:0000259" key="4">
    <source>
        <dbReference type="Pfam" id="PF00171"/>
    </source>
</evidence>
<evidence type="ECO:0000256" key="3">
    <source>
        <dbReference type="RuleBase" id="RU003345"/>
    </source>
</evidence>
<feature type="active site" evidence="2">
    <location>
        <position position="233"/>
    </location>
</feature>
<evidence type="ECO:0000313" key="5">
    <source>
        <dbReference type="EMBL" id="RDH44297.1"/>
    </source>
</evidence>
<dbReference type="InterPro" id="IPR029510">
    <property type="entry name" value="Ald_DH_CS_GLU"/>
</dbReference>
<dbReference type="PROSITE" id="PS00687">
    <property type="entry name" value="ALDEHYDE_DEHYDR_GLU"/>
    <property type="match status" value="1"/>
</dbReference>
<dbReference type="Proteomes" id="UP000257039">
    <property type="component" value="Unassembled WGS sequence"/>
</dbReference>
<dbReference type="InterPro" id="IPR016163">
    <property type="entry name" value="Ald_DH_C"/>
</dbReference>
<organism evidence="5 6">
    <name type="scientific">Zooshikella ganghwensis</name>
    <dbReference type="NCBI Taxonomy" id="202772"/>
    <lineage>
        <taxon>Bacteria</taxon>
        <taxon>Pseudomonadati</taxon>
        <taxon>Pseudomonadota</taxon>
        <taxon>Gammaproteobacteria</taxon>
        <taxon>Oceanospirillales</taxon>
        <taxon>Zooshikellaceae</taxon>
        <taxon>Zooshikella</taxon>
    </lineage>
</organism>
<dbReference type="GO" id="GO:0016620">
    <property type="term" value="F:oxidoreductase activity, acting on the aldehyde or oxo group of donors, NAD or NADP as acceptor"/>
    <property type="evidence" value="ECO:0007669"/>
    <property type="project" value="InterPro"/>
</dbReference>
<dbReference type="EMBL" id="NDXW01000001">
    <property type="protein sequence ID" value="RDH44297.1"/>
    <property type="molecule type" value="Genomic_DNA"/>
</dbReference>
<evidence type="ECO:0000313" key="6">
    <source>
        <dbReference type="Proteomes" id="UP000257039"/>
    </source>
</evidence>
<dbReference type="AlphaFoldDB" id="A0A4P9VP71"/>
<keyword evidence="6" id="KW-1185">Reference proteome</keyword>
<reference evidence="5 6" key="1">
    <citation type="submission" date="2017-04" db="EMBL/GenBank/DDBJ databases">
        <title>Draft genome sequence of Zooshikella ganghwensis VG4 isolated from Red Sea sediments.</title>
        <authorList>
            <person name="Rehman Z."/>
            <person name="Alam I."/>
            <person name="Kamau A."/>
            <person name="Bajic V."/>
            <person name="Leiknes T."/>
        </authorList>
    </citation>
    <scope>NUCLEOTIDE SEQUENCE [LARGE SCALE GENOMIC DNA]</scope>
    <source>
        <strain evidence="5 6">VG4</strain>
    </source>
</reference>
<dbReference type="InterPro" id="IPR016162">
    <property type="entry name" value="Ald_DH_N"/>
</dbReference>
<keyword evidence="1 3" id="KW-0560">Oxidoreductase</keyword>
<dbReference type="InterPro" id="IPR016161">
    <property type="entry name" value="Ald_DH/histidinol_DH"/>
</dbReference>
<name>A0A4P9VP71_9GAMM</name>
<protein>
    <submittedName>
        <fullName evidence="5">Aldehyde dehydrogenase family protein</fullName>
    </submittedName>
</protein>
<evidence type="ECO:0000256" key="1">
    <source>
        <dbReference type="ARBA" id="ARBA00023002"/>
    </source>
</evidence>
<dbReference type="InterPro" id="IPR015590">
    <property type="entry name" value="Aldehyde_DH_dom"/>
</dbReference>